<dbReference type="Pfam" id="PF07394">
    <property type="entry name" value="DUF1501"/>
    <property type="match status" value="1"/>
</dbReference>
<name>A0ABU4VH77_9ACTN</name>
<dbReference type="InterPro" id="IPR010869">
    <property type="entry name" value="DUF1501"/>
</dbReference>
<dbReference type="PANTHER" id="PTHR43737">
    <property type="entry name" value="BLL7424 PROTEIN"/>
    <property type="match status" value="1"/>
</dbReference>
<evidence type="ECO:0000313" key="2">
    <source>
        <dbReference type="Proteomes" id="UP001277761"/>
    </source>
</evidence>
<sequence length="432" mass="45995">MRDIACCRPVEPGRPVPAGRGLTRRSVLLSGIGLGLTLFGGRALSPQGVAEAVAAASPADRVLVCVSLSGGVDGLSLAPPQHDRRYDRRLRPQLWVDPATTLAMRGTDELRWHPAAASLKRLHDRGRLTLLPAVGYDGPNHSHFTSRHFYEVGATDPQGTTGWLGRYLDVVGTDHNPLQGLTLGETISPMLAASRVSVAATDRPQDYRIATPGIDGGPFHDELLRAFAALGRGTSPDPVLDAARAVHGDAVDLHGQLQARFADGPETYPEGRLGTRLADMARLLGAGLPIRCGTIDAALDFDSHANQDGSFGRQVDEVGRALEAFQSDLERRGIADRVLTLVWSEFGRRPEENGSVGTDHGAGGVAMLLGTRVRGGQLGAFPGLASLDPDGNLRATVDYRGLYCSLLEEWLEADAGPIVPGADRLERYALLA</sequence>
<dbReference type="PROSITE" id="PS51318">
    <property type="entry name" value="TAT"/>
    <property type="match status" value="1"/>
</dbReference>
<organism evidence="1 2">
    <name type="scientific">Patulibacter brassicae</name>
    <dbReference type="NCBI Taxonomy" id="1705717"/>
    <lineage>
        <taxon>Bacteria</taxon>
        <taxon>Bacillati</taxon>
        <taxon>Actinomycetota</taxon>
        <taxon>Thermoleophilia</taxon>
        <taxon>Solirubrobacterales</taxon>
        <taxon>Patulibacteraceae</taxon>
        <taxon>Patulibacter</taxon>
    </lineage>
</organism>
<gene>
    <name evidence="1" type="ORF">SK069_06125</name>
</gene>
<keyword evidence="2" id="KW-1185">Reference proteome</keyword>
<dbReference type="Proteomes" id="UP001277761">
    <property type="component" value="Unassembled WGS sequence"/>
</dbReference>
<dbReference type="EMBL" id="JAXAVX010000002">
    <property type="protein sequence ID" value="MDX8151161.1"/>
    <property type="molecule type" value="Genomic_DNA"/>
</dbReference>
<dbReference type="PANTHER" id="PTHR43737:SF1">
    <property type="entry name" value="DUF1501 DOMAIN-CONTAINING PROTEIN"/>
    <property type="match status" value="1"/>
</dbReference>
<comment type="caution">
    <text evidence="1">The sequence shown here is derived from an EMBL/GenBank/DDBJ whole genome shotgun (WGS) entry which is preliminary data.</text>
</comment>
<dbReference type="RefSeq" id="WP_319953314.1">
    <property type="nucleotide sequence ID" value="NZ_JAXAVX010000002.1"/>
</dbReference>
<dbReference type="InterPro" id="IPR006311">
    <property type="entry name" value="TAT_signal"/>
</dbReference>
<protein>
    <submittedName>
        <fullName evidence="1">DUF1501 domain-containing protein</fullName>
    </submittedName>
</protein>
<evidence type="ECO:0000313" key="1">
    <source>
        <dbReference type="EMBL" id="MDX8151161.1"/>
    </source>
</evidence>
<reference evidence="1 2" key="1">
    <citation type="submission" date="2023-11" db="EMBL/GenBank/DDBJ databases">
        <authorList>
            <person name="Xu M."/>
            <person name="Jiang T."/>
        </authorList>
    </citation>
    <scope>NUCLEOTIDE SEQUENCE [LARGE SCALE GENOMIC DNA]</scope>
    <source>
        <strain evidence="1 2">SD</strain>
    </source>
</reference>
<accession>A0ABU4VH77</accession>
<proteinExistence type="predicted"/>